<evidence type="ECO:0000313" key="1">
    <source>
        <dbReference type="EMBL" id="EKF17055.1"/>
    </source>
</evidence>
<comment type="caution">
    <text evidence="1">The sequence shown here is derived from an EMBL/GenBank/DDBJ whole genome shotgun (WGS) entry which is preliminary data.</text>
</comment>
<organism evidence="1 2">
    <name type="scientific">Nitratireductor pacificus pht-3B</name>
    <dbReference type="NCBI Taxonomy" id="391937"/>
    <lineage>
        <taxon>Bacteria</taxon>
        <taxon>Pseudomonadati</taxon>
        <taxon>Pseudomonadota</taxon>
        <taxon>Alphaproteobacteria</taxon>
        <taxon>Hyphomicrobiales</taxon>
        <taxon>Phyllobacteriaceae</taxon>
        <taxon>Nitratireductor</taxon>
    </lineage>
</organism>
<dbReference type="PATRIC" id="fig|391937.3.peg.4066"/>
<dbReference type="EMBL" id="AMRM01000030">
    <property type="protein sequence ID" value="EKF17055.1"/>
    <property type="molecule type" value="Genomic_DNA"/>
</dbReference>
<keyword evidence="2" id="KW-1185">Reference proteome</keyword>
<dbReference type="Proteomes" id="UP000006786">
    <property type="component" value="Unassembled WGS sequence"/>
</dbReference>
<dbReference type="RefSeq" id="WP_008599050.1">
    <property type="nucleotide sequence ID" value="NZ_AMRM01000030.1"/>
</dbReference>
<dbReference type="STRING" id="391937.NA2_19833"/>
<gene>
    <name evidence="1" type="ORF">NA2_19833</name>
</gene>
<protein>
    <submittedName>
        <fullName evidence="1">Uncharacterized protein</fullName>
    </submittedName>
</protein>
<dbReference type="OrthoDB" id="8030012at2"/>
<dbReference type="AlphaFoldDB" id="K2M7U1"/>
<proteinExistence type="predicted"/>
<reference evidence="1 2" key="1">
    <citation type="journal article" date="2012" name="J. Bacteriol.">
        <title>Genome Sequence of Nitratireductor pacificus Type Strain pht-3B.</title>
        <authorList>
            <person name="Lai Q."/>
            <person name="Li G."/>
            <person name="Shao Z."/>
        </authorList>
    </citation>
    <scope>NUCLEOTIDE SEQUENCE [LARGE SCALE GENOMIC DNA]</scope>
    <source>
        <strain evidence="2">pht-3B</strain>
    </source>
</reference>
<sequence>MIIEHDEAGRIIHVVSDPVPTGLAAMLRERGHKFLDLPPEPLPAQQTRDPETGHLLFDADGEPVLASPGMRFAACDILTDHVVDGAVVRRPSCGCSLDIAGCVVSLSDLPGSTTLTFLLDPADWASAVQVEVEGVFSLEVDEAGPLRIRVAPPWPYIEETFDVEIE</sequence>
<name>K2M7U1_9HYPH</name>
<evidence type="ECO:0000313" key="2">
    <source>
        <dbReference type="Proteomes" id="UP000006786"/>
    </source>
</evidence>
<accession>K2M7U1</accession>